<feature type="coiled-coil region" evidence="1">
    <location>
        <begin position="57"/>
        <end position="91"/>
    </location>
</feature>
<dbReference type="RefSeq" id="WP_209454381.1">
    <property type="nucleotide sequence ID" value="NZ_JAGGLT010000025.1"/>
</dbReference>
<evidence type="ECO:0000313" key="2">
    <source>
        <dbReference type="EMBL" id="MBP2072644.1"/>
    </source>
</evidence>
<keyword evidence="3" id="KW-1185">Reference proteome</keyword>
<protein>
    <submittedName>
        <fullName evidence="2">Peptidoglycan hydrolase CwlO-like protein</fullName>
    </submittedName>
</protein>
<organism evidence="2 3">
    <name type="scientific">Thermoanaerobacterium butyriciformans</name>
    <dbReference type="NCBI Taxonomy" id="1702242"/>
    <lineage>
        <taxon>Bacteria</taxon>
        <taxon>Bacillati</taxon>
        <taxon>Bacillota</taxon>
        <taxon>Clostridia</taxon>
        <taxon>Thermoanaerobacterales</taxon>
        <taxon>Thermoanaerobacteraceae</taxon>
        <taxon>Thermoanaerobacterium</taxon>
    </lineage>
</organism>
<feature type="coiled-coil region" evidence="1">
    <location>
        <begin position="145"/>
        <end position="179"/>
    </location>
</feature>
<sequence>MKKYISIILVFCLIVSEITIVYSDPASDLKNAQLEEKKIVLELFNLNMEKARSLRLLDQINMEIININEKIDSMEKEISSLNQDIVRERNNVKSWFRFLYMNGTNTILSLLLMSNNASELLHRLIYIDIITNYFYSKLDHINYLLKNKKSEEEALNNQRNDLKKKLDEQKNMVLKIEQLESSKNAMLVNIKRQIGDYQKILSLSESLETSIPSLDFLLNNISKLPWDSLQPDNIDIQFDAVSASLSDVSISNMIDNYDVMLKNVKIAFDDSGFTLIDGDNYTLEGIFKVDGGKINFNIESIDVKGVEITGEYLNNLIKNYNTVLDFESPLKQYKLDSVETANGEVKFKLVRIK</sequence>
<evidence type="ECO:0000256" key="1">
    <source>
        <dbReference type="SAM" id="Coils"/>
    </source>
</evidence>
<dbReference type="EMBL" id="JAGGLT010000025">
    <property type="protein sequence ID" value="MBP2072644.1"/>
    <property type="molecule type" value="Genomic_DNA"/>
</dbReference>
<name>A0ABS4NG40_9THEO</name>
<dbReference type="Proteomes" id="UP001166402">
    <property type="component" value="Unassembled WGS sequence"/>
</dbReference>
<comment type="caution">
    <text evidence="2">The sequence shown here is derived from an EMBL/GenBank/DDBJ whole genome shotgun (WGS) entry which is preliminary data.</text>
</comment>
<proteinExistence type="predicted"/>
<reference evidence="2" key="1">
    <citation type="submission" date="2021-03" db="EMBL/GenBank/DDBJ databases">
        <title>Genomic Encyclopedia of Type Strains, Phase IV (KMG-IV): sequencing the most valuable type-strain genomes for metagenomic binning, comparative biology and taxonomic classification.</title>
        <authorList>
            <person name="Goeker M."/>
        </authorList>
    </citation>
    <scope>NUCLEOTIDE SEQUENCE</scope>
    <source>
        <strain evidence="2">DSM 101588</strain>
    </source>
</reference>
<dbReference type="Gene3D" id="6.10.250.3150">
    <property type="match status" value="1"/>
</dbReference>
<accession>A0ABS4NG40</accession>
<evidence type="ECO:0000313" key="3">
    <source>
        <dbReference type="Proteomes" id="UP001166402"/>
    </source>
</evidence>
<keyword evidence="1" id="KW-0175">Coiled coil</keyword>
<gene>
    <name evidence="2" type="ORF">J2Z80_002186</name>
</gene>